<organism evidence="1">
    <name type="scientific">Bionectria ochroleuca</name>
    <name type="common">Gliocladium roseum</name>
    <dbReference type="NCBI Taxonomy" id="29856"/>
    <lineage>
        <taxon>Eukaryota</taxon>
        <taxon>Fungi</taxon>
        <taxon>Dikarya</taxon>
        <taxon>Ascomycota</taxon>
        <taxon>Pezizomycotina</taxon>
        <taxon>Sordariomycetes</taxon>
        <taxon>Hypocreomycetidae</taxon>
        <taxon>Hypocreales</taxon>
        <taxon>Bionectriaceae</taxon>
        <taxon>Clonostachys</taxon>
    </lineage>
</organism>
<reference evidence="1" key="1">
    <citation type="submission" date="2015-01" db="EMBL/GenBank/DDBJ databases">
        <authorList>
            <person name="Durling Mikael"/>
        </authorList>
    </citation>
    <scope>NUCLEOTIDE SEQUENCE</scope>
</reference>
<sequence>MYIPSPPLCIALAPVPRPPPPPPLVRIMACPQQTIIFPSLAMPNCLCSKIQAGDYSAITLAEASLLQQV</sequence>
<name>A0A0B7KB25_BIOOC</name>
<accession>A0A0B7KB25</accession>
<gene>
    <name evidence="1" type="ORF">BN869_000008780_1</name>
</gene>
<proteinExistence type="predicted"/>
<evidence type="ECO:0000313" key="1">
    <source>
        <dbReference type="EMBL" id="CEO52722.1"/>
    </source>
</evidence>
<protein>
    <submittedName>
        <fullName evidence="1">Uncharacterized protein</fullName>
    </submittedName>
</protein>
<dbReference type="EMBL" id="CDPU01000030">
    <property type="protein sequence ID" value="CEO52722.1"/>
    <property type="molecule type" value="Genomic_DNA"/>
</dbReference>
<dbReference type="AlphaFoldDB" id="A0A0B7KB25"/>